<name>A0A1D6N7S7_MAIZE</name>
<feature type="coiled-coil region" evidence="3">
    <location>
        <begin position="192"/>
        <end position="219"/>
    </location>
</feature>
<evidence type="ECO:0000256" key="2">
    <source>
        <dbReference type="ARBA" id="ARBA00024341"/>
    </source>
</evidence>
<dbReference type="PROSITE" id="PS50096">
    <property type="entry name" value="IQ"/>
    <property type="match status" value="1"/>
</dbReference>
<sequence>MGKRGKWFSAVKKVFSSSDPDGKEAKAQKADKSKSKRRWPFGKSKHSEPSISTVPGTAPAVAPLPSPPATQPHSLEIKDVNPVETDSEQNKHAYSVALASAVAAEAAAVAAQAAAEVVRLTAVTTAAPKMPVSSREELAATKIQTAFRGYLARRALRALRGLVRLKSLVDGNAVKRQTAHTLQCTQAMTRVQTQIYSRRVKLEEEKQALQRQLQLKHQRELEKMKIDEDWDHSHQSKEQIEANLMMKQEAALRRERALAYAFSHQASCPFCFCGVHILFFLVPTSVVTSNYSAIHVSLFHSFAILFPPHAVEEFWSNYNPYFYGTWEPQLGLELDGALDDSKTMGESVGGGIGQGP</sequence>
<gene>
    <name evidence="5" type="ORF">ZEAMMB73_Zm00001d042973</name>
</gene>
<organism evidence="5">
    <name type="scientific">Zea mays</name>
    <name type="common">Maize</name>
    <dbReference type="NCBI Taxonomy" id="4577"/>
    <lineage>
        <taxon>Eukaryota</taxon>
        <taxon>Viridiplantae</taxon>
        <taxon>Streptophyta</taxon>
        <taxon>Embryophyta</taxon>
        <taxon>Tracheophyta</taxon>
        <taxon>Spermatophyta</taxon>
        <taxon>Magnoliopsida</taxon>
        <taxon>Liliopsida</taxon>
        <taxon>Poales</taxon>
        <taxon>Poaceae</taxon>
        <taxon>PACMAD clade</taxon>
        <taxon>Panicoideae</taxon>
        <taxon>Andropogonodae</taxon>
        <taxon>Andropogoneae</taxon>
        <taxon>Tripsacinae</taxon>
        <taxon>Zea</taxon>
    </lineage>
</organism>
<evidence type="ECO:0000256" key="3">
    <source>
        <dbReference type="SAM" id="Coils"/>
    </source>
</evidence>
<feature type="compositionally biased region" description="Basic and acidic residues" evidence="4">
    <location>
        <begin position="20"/>
        <end position="33"/>
    </location>
</feature>
<keyword evidence="3" id="KW-0175">Coiled coil</keyword>
<dbReference type="PANTHER" id="PTHR32295:SF104">
    <property type="entry name" value="OS01G0833800 PROTEIN"/>
    <property type="match status" value="1"/>
</dbReference>
<feature type="region of interest" description="Disordered" evidence="4">
    <location>
        <begin position="1"/>
        <end position="74"/>
    </location>
</feature>
<accession>A0A1D6N7S7</accession>
<reference evidence="5" key="1">
    <citation type="submission" date="2015-12" db="EMBL/GenBank/DDBJ databases">
        <title>Update maize B73 reference genome by single molecule sequencing technologies.</title>
        <authorList>
            <consortium name="Maize Genome Sequencing Project"/>
            <person name="Ware D."/>
        </authorList>
    </citation>
    <scope>NUCLEOTIDE SEQUENCE [LARGE SCALE GENOMIC DNA]</scope>
    <source>
        <tissue evidence="5">Seedling</tissue>
    </source>
</reference>
<dbReference type="AlphaFoldDB" id="A0A1D6N7S7"/>
<dbReference type="EMBL" id="CM007649">
    <property type="protein sequence ID" value="ONM36645.1"/>
    <property type="molecule type" value="Genomic_DNA"/>
</dbReference>
<dbReference type="GO" id="GO:0005516">
    <property type="term" value="F:calmodulin binding"/>
    <property type="evidence" value="ECO:0007669"/>
    <property type="project" value="UniProtKB-KW"/>
</dbReference>
<dbReference type="Pfam" id="PF00612">
    <property type="entry name" value="IQ"/>
    <property type="match status" value="1"/>
</dbReference>
<feature type="compositionally biased region" description="Basic residues" evidence="4">
    <location>
        <begin position="34"/>
        <end position="44"/>
    </location>
</feature>
<dbReference type="InterPro" id="IPR000048">
    <property type="entry name" value="IQ_motif_EF-hand-BS"/>
</dbReference>
<dbReference type="PANTHER" id="PTHR32295">
    <property type="entry name" value="IQ-DOMAIN 5-RELATED"/>
    <property type="match status" value="1"/>
</dbReference>
<keyword evidence="1" id="KW-0112">Calmodulin-binding</keyword>
<proteinExistence type="inferred from homology"/>
<dbReference type="SMART" id="SM00015">
    <property type="entry name" value="IQ"/>
    <property type="match status" value="1"/>
</dbReference>
<protein>
    <submittedName>
        <fullName evidence="5">IQ-domain 3</fullName>
    </submittedName>
</protein>
<evidence type="ECO:0000256" key="1">
    <source>
        <dbReference type="ARBA" id="ARBA00022860"/>
    </source>
</evidence>
<comment type="similarity">
    <text evidence="2">Belongs to the IQD family.</text>
</comment>
<dbReference type="ExpressionAtlas" id="A0A1D6N7S7">
    <property type="expression patterns" value="baseline and differential"/>
</dbReference>
<evidence type="ECO:0000256" key="4">
    <source>
        <dbReference type="SAM" id="MobiDB-lite"/>
    </source>
</evidence>
<dbReference type="Gene3D" id="1.20.5.190">
    <property type="match status" value="1"/>
</dbReference>
<evidence type="ECO:0000313" key="5">
    <source>
        <dbReference type="EMBL" id="ONM36645.1"/>
    </source>
</evidence>